<dbReference type="Proteomes" id="UP001328107">
    <property type="component" value="Unassembled WGS sequence"/>
</dbReference>
<dbReference type="GO" id="GO:0043488">
    <property type="term" value="P:regulation of mRNA stability"/>
    <property type="evidence" value="ECO:0007669"/>
    <property type="project" value="InterPro"/>
</dbReference>
<comment type="caution">
    <text evidence="12">The sequence shown here is derived from an EMBL/GenBank/DDBJ whole genome shotgun (WGS) entry which is preliminary data.</text>
</comment>
<dbReference type="AlphaFoldDB" id="A0AAN5D474"/>
<sequence length="676" mass="76983">SAKENMSDLEGYKSWLAQLQGQPSFKNNYWCAMLAKDLEENSEISVGMKIPYSIVERELEKEQEKDNVNHSIILRHWIVDLLKAYNEDVNATNYEEVLRDFLASDNILPADITSPLTPSTSFHSLPTECKLWIFYTLRTYKKPSCDLKSIAKDPLSNTYYIVTVPECRLYVKIGKPGDVAVSIDEETSKQQAWESLYRFVHAQQWILLCEGQDSWDVVWKKFLSFKLNNLYNYIKPEMVIKLCGQNVQMMLKEEQRKKFEEDFKKINANELHNARKYCGDAINNLEAELAPTNLNGPVHQDASGSQAAKQHSPQNKKIKCQYFPQCKRKATCKFFHPIYDCRNFPVGKWCPGQRCLFKHGPCPEDENCADLKCVYDHYKSLPVHVRKQAVKKYGSLSRAPSLGNLSQYSSKSRRPSIEEIANEEQSICSEDYYSADSNSDKVDSNPQEQKWCTFLRFCNKKTTTCKYKHPNEKCTKFPECPKGGTCKFLHDVCENDGVCSKEKCDYEHVRPFSISNRWCRHASGCRKFGCTFIHPKECLGPCPTPNNCWMYHPPAQGPMGPVYTPGPVFPGAPGMFPPPPHQIRYGFGPDFTRPAPFPPGPGFPGVGRGGYAPRNMPMGYPPRGGFGTRQDQPPHPPRPTTPGGQPSHPPPTPAQSESIDANREFYDRKRSREQGC</sequence>
<dbReference type="PROSITE" id="PS50103">
    <property type="entry name" value="ZF_C3H1"/>
    <property type="match status" value="2"/>
</dbReference>
<feature type="zinc finger region" description="C3H1-type" evidence="9">
    <location>
        <begin position="327"/>
        <end position="362"/>
    </location>
</feature>
<proteinExistence type="inferred from homology"/>
<keyword evidence="8" id="KW-0539">Nucleus</keyword>
<name>A0AAN5D474_9BILA</name>
<dbReference type="InterPro" id="IPR040366">
    <property type="entry name" value="Nab2/ZC3H14"/>
</dbReference>
<dbReference type="GO" id="GO:0008270">
    <property type="term" value="F:zinc ion binding"/>
    <property type="evidence" value="ECO:0007669"/>
    <property type="project" value="UniProtKB-KW"/>
</dbReference>
<gene>
    <name evidence="12" type="ORF">PMAYCL1PPCAC_26736</name>
</gene>
<comment type="similarity">
    <text evidence="2">Belongs to the ZC3H14 family.</text>
</comment>
<feature type="region of interest" description="Disordered" evidence="10">
    <location>
        <begin position="593"/>
        <end position="676"/>
    </location>
</feature>
<evidence type="ECO:0000256" key="5">
    <source>
        <dbReference type="ARBA" id="ARBA00022737"/>
    </source>
</evidence>
<feature type="domain" description="C3H1-type" evidence="11">
    <location>
        <begin position="327"/>
        <end position="362"/>
    </location>
</feature>
<dbReference type="Gene3D" id="4.10.1000.30">
    <property type="match status" value="1"/>
</dbReference>
<evidence type="ECO:0000313" key="13">
    <source>
        <dbReference type="Proteomes" id="UP001328107"/>
    </source>
</evidence>
<feature type="compositionally biased region" description="Basic and acidic residues" evidence="10">
    <location>
        <begin position="660"/>
        <end position="676"/>
    </location>
</feature>
<evidence type="ECO:0000256" key="1">
    <source>
        <dbReference type="ARBA" id="ARBA00004123"/>
    </source>
</evidence>
<evidence type="ECO:0000256" key="6">
    <source>
        <dbReference type="ARBA" id="ARBA00022771"/>
    </source>
</evidence>
<evidence type="ECO:0000313" key="12">
    <source>
        <dbReference type="EMBL" id="GMR56541.1"/>
    </source>
</evidence>
<feature type="domain" description="C3H1-type" evidence="11">
    <location>
        <begin position="459"/>
        <end position="493"/>
    </location>
</feature>
<dbReference type="InterPro" id="IPR000571">
    <property type="entry name" value="Znf_CCCH"/>
</dbReference>
<keyword evidence="5" id="KW-0677">Repeat</keyword>
<feature type="non-terminal residue" evidence="12">
    <location>
        <position position="1"/>
    </location>
</feature>
<keyword evidence="13" id="KW-1185">Reference proteome</keyword>
<evidence type="ECO:0000256" key="10">
    <source>
        <dbReference type="SAM" id="MobiDB-lite"/>
    </source>
</evidence>
<protein>
    <recommendedName>
        <fullName evidence="3">Zinc finger CCCH domain-containing protein 14</fullName>
    </recommendedName>
</protein>
<dbReference type="EMBL" id="BTRK01000006">
    <property type="protein sequence ID" value="GMR56541.1"/>
    <property type="molecule type" value="Genomic_DNA"/>
</dbReference>
<keyword evidence="4 9" id="KW-0479">Metal-binding</keyword>
<reference evidence="13" key="1">
    <citation type="submission" date="2022-10" db="EMBL/GenBank/DDBJ databases">
        <title>Genome assembly of Pristionchus species.</title>
        <authorList>
            <person name="Yoshida K."/>
            <person name="Sommer R.J."/>
        </authorList>
    </citation>
    <scope>NUCLEOTIDE SEQUENCE [LARGE SCALE GENOMIC DNA]</scope>
    <source>
        <strain evidence="13">RS5460</strain>
    </source>
</reference>
<evidence type="ECO:0000256" key="7">
    <source>
        <dbReference type="ARBA" id="ARBA00022833"/>
    </source>
</evidence>
<dbReference type="GO" id="GO:0005634">
    <property type="term" value="C:nucleus"/>
    <property type="evidence" value="ECO:0007669"/>
    <property type="project" value="UniProtKB-SubCell"/>
</dbReference>
<organism evidence="12 13">
    <name type="scientific">Pristionchus mayeri</name>
    <dbReference type="NCBI Taxonomy" id="1317129"/>
    <lineage>
        <taxon>Eukaryota</taxon>
        <taxon>Metazoa</taxon>
        <taxon>Ecdysozoa</taxon>
        <taxon>Nematoda</taxon>
        <taxon>Chromadorea</taxon>
        <taxon>Rhabditida</taxon>
        <taxon>Rhabditina</taxon>
        <taxon>Diplogasteromorpha</taxon>
        <taxon>Diplogasteroidea</taxon>
        <taxon>Neodiplogasteridae</taxon>
        <taxon>Pristionchus</taxon>
    </lineage>
</organism>
<evidence type="ECO:0000259" key="11">
    <source>
        <dbReference type="PROSITE" id="PS50103"/>
    </source>
</evidence>
<keyword evidence="7 9" id="KW-0862">Zinc</keyword>
<accession>A0AAN5D474</accession>
<evidence type="ECO:0000256" key="3">
    <source>
        <dbReference type="ARBA" id="ARBA00015071"/>
    </source>
</evidence>
<dbReference type="PANTHER" id="PTHR14738">
    <property type="entry name" value="ZINC FINGER CCCH DOMAIN-CONTAINING PROTEIN 14"/>
    <property type="match status" value="1"/>
</dbReference>
<dbReference type="PANTHER" id="PTHR14738:SF29">
    <property type="entry name" value="ZINC FINGER CCCH DOMAIN-CONTAINING PROTEIN 14"/>
    <property type="match status" value="1"/>
</dbReference>
<keyword evidence="6 9" id="KW-0863">Zinc-finger</keyword>
<evidence type="ECO:0000256" key="4">
    <source>
        <dbReference type="ARBA" id="ARBA00022723"/>
    </source>
</evidence>
<evidence type="ECO:0000256" key="9">
    <source>
        <dbReference type="PROSITE-ProRule" id="PRU00723"/>
    </source>
</evidence>
<comment type="subcellular location">
    <subcellularLocation>
        <location evidence="1">Nucleus</location>
    </subcellularLocation>
</comment>
<evidence type="ECO:0000256" key="2">
    <source>
        <dbReference type="ARBA" id="ARBA00008423"/>
    </source>
</evidence>
<evidence type="ECO:0000256" key="8">
    <source>
        <dbReference type="ARBA" id="ARBA00023242"/>
    </source>
</evidence>
<dbReference type="GO" id="GO:0005737">
    <property type="term" value="C:cytoplasm"/>
    <property type="evidence" value="ECO:0007669"/>
    <property type="project" value="TreeGrafter"/>
</dbReference>
<feature type="zinc finger region" description="C3H1-type" evidence="9">
    <location>
        <begin position="459"/>
        <end position="493"/>
    </location>
</feature>
<dbReference type="GO" id="GO:0008143">
    <property type="term" value="F:poly(A) binding"/>
    <property type="evidence" value="ECO:0007669"/>
    <property type="project" value="InterPro"/>
</dbReference>